<keyword evidence="8" id="KW-0460">Magnesium</keyword>
<dbReference type="EMBL" id="JRYR02000001">
    <property type="protein sequence ID" value="OHX66020.1"/>
    <property type="molecule type" value="Genomic_DNA"/>
</dbReference>
<dbReference type="GO" id="GO:0006281">
    <property type="term" value="P:DNA repair"/>
    <property type="evidence" value="ECO:0007669"/>
    <property type="project" value="UniProtKB-KW"/>
</dbReference>
<evidence type="ECO:0000256" key="8">
    <source>
        <dbReference type="ARBA" id="ARBA00022842"/>
    </source>
</evidence>
<evidence type="ECO:0000256" key="6">
    <source>
        <dbReference type="ARBA" id="ARBA00022763"/>
    </source>
</evidence>
<evidence type="ECO:0000256" key="12">
    <source>
        <dbReference type="ARBA" id="ARBA00038905"/>
    </source>
</evidence>
<reference evidence="19 20" key="1">
    <citation type="journal article" date="2012" name="Int. J. Syst. Evol. Microbiol.">
        <title>Flammeovirga pacifica sp. nov., isolated from deep-sea sediment.</title>
        <authorList>
            <person name="Xu H."/>
            <person name="Fu Y."/>
            <person name="Yang N."/>
            <person name="Ding Z."/>
            <person name="Lai Q."/>
            <person name="Zeng R."/>
        </authorList>
    </citation>
    <scope>NUCLEOTIDE SEQUENCE [LARGE SCALE GENOMIC DNA]</scope>
    <source>
        <strain evidence="20">DSM 24597 / LMG 26175 / WPAGA1</strain>
    </source>
</reference>
<evidence type="ECO:0000313" key="20">
    <source>
        <dbReference type="Proteomes" id="UP000179797"/>
    </source>
</evidence>
<dbReference type="PROSITE" id="PS51462">
    <property type="entry name" value="NUDIX"/>
    <property type="match status" value="1"/>
</dbReference>
<dbReference type="InterPro" id="IPR020084">
    <property type="entry name" value="NUDIX_hydrolase_CS"/>
</dbReference>
<dbReference type="OrthoDB" id="9810648at2"/>
<keyword evidence="4" id="KW-0235">DNA replication</keyword>
<dbReference type="Pfam" id="PF00293">
    <property type="entry name" value="NUDIX"/>
    <property type="match status" value="1"/>
</dbReference>
<feature type="domain" description="Nudix hydrolase" evidence="18">
    <location>
        <begin position="5"/>
        <end position="131"/>
    </location>
</feature>
<dbReference type="STRING" id="915059.NH26_06460"/>
<keyword evidence="20" id="KW-1185">Reference proteome</keyword>
<evidence type="ECO:0000256" key="9">
    <source>
        <dbReference type="ARBA" id="ARBA00023204"/>
    </source>
</evidence>
<dbReference type="InterPro" id="IPR000086">
    <property type="entry name" value="NUDIX_hydrolase_dom"/>
</dbReference>
<evidence type="ECO:0000313" key="19">
    <source>
        <dbReference type="EMBL" id="OHX66020.1"/>
    </source>
</evidence>
<dbReference type="GO" id="GO:0035539">
    <property type="term" value="F:8-oxo-7,8-dihydrodeoxyguanosine triphosphate pyrophosphatase activity"/>
    <property type="evidence" value="ECO:0007669"/>
    <property type="project" value="UniProtKB-EC"/>
</dbReference>
<comment type="catalytic activity">
    <reaction evidence="10">
        <text>8-oxo-dGTP + H2O = 8-oxo-dGMP + diphosphate + H(+)</text>
        <dbReference type="Rhea" id="RHEA:31575"/>
        <dbReference type="ChEBI" id="CHEBI:15377"/>
        <dbReference type="ChEBI" id="CHEBI:15378"/>
        <dbReference type="ChEBI" id="CHEBI:33019"/>
        <dbReference type="ChEBI" id="CHEBI:63224"/>
        <dbReference type="ChEBI" id="CHEBI:77896"/>
        <dbReference type="EC" id="3.6.1.55"/>
    </reaction>
</comment>
<comment type="caution">
    <text evidence="19">The sequence shown here is derived from an EMBL/GenBank/DDBJ whole genome shotgun (WGS) entry which is preliminary data.</text>
</comment>
<evidence type="ECO:0000256" key="11">
    <source>
        <dbReference type="ARBA" id="ARBA00036904"/>
    </source>
</evidence>
<comment type="similarity">
    <text evidence="2 17">Belongs to the Nudix hydrolase family.</text>
</comment>
<dbReference type="PANTHER" id="PTHR47707">
    <property type="entry name" value="8-OXO-DGTP DIPHOSPHATASE"/>
    <property type="match status" value="1"/>
</dbReference>
<dbReference type="EC" id="3.6.1.55" evidence="12"/>
<comment type="cofactor">
    <cofactor evidence="1">
        <name>Mg(2+)</name>
        <dbReference type="ChEBI" id="CHEBI:18420"/>
    </cofactor>
</comment>
<dbReference type="GO" id="GO:0044715">
    <property type="term" value="F:8-oxo-dGDP phosphatase activity"/>
    <property type="evidence" value="ECO:0007669"/>
    <property type="project" value="TreeGrafter"/>
</dbReference>
<evidence type="ECO:0000256" key="1">
    <source>
        <dbReference type="ARBA" id="ARBA00001946"/>
    </source>
</evidence>
<protein>
    <recommendedName>
        <fullName evidence="13">8-oxo-dGTP diphosphatase</fullName>
        <ecNumber evidence="12">3.6.1.55</ecNumber>
    </recommendedName>
    <alternativeName>
        <fullName evidence="16">7,8-dihydro-8-oxoguanine-triphosphatase</fullName>
    </alternativeName>
    <alternativeName>
        <fullName evidence="15">Mutator protein MutT</fullName>
    </alternativeName>
    <alternativeName>
        <fullName evidence="14">dGTP pyrophosphohydrolase</fullName>
    </alternativeName>
</protein>
<dbReference type="Gene3D" id="3.90.79.10">
    <property type="entry name" value="Nucleoside Triphosphate Pyrophosphohydrolase"/>
    <property type="match status" value="1"/>
</dbReference>
<keyword evidence="7 17" id="KW-0378">Hydrolase</keyword>
<evidence type="ECO:0000256" key="2">
    <source>
        <dbReference type="ARBA" id="ARBA00005582"/>
    </source>
</evidence>
<sequence>MTTKQLLQVATAVIINPDSPEEFLLAKRPLDRHLGGQWEFAGGKIEEGEDPEHAIVRELKEEFDIEVEVINKVCQHVYHYPEVSLDLHTFRVKIVSGDIKLLEHDAAVWVSKNEVETYLLASSNHEILQHI</sequence>
<dbReference type="RefSeq" id="WP_044218812.1">
    <property type="nucleotide sequence ID" value="NZ_JRYR02000001.1"/>
</dbReference>
<dbReference type="CDD" id="cd03425">
    <property type="entry name" value="NUDIX_MutT_NudA_like"/>
    <property type="match status" value="1"/>
</dbReference>
<keyword evidence="5" id="KW-0479">Metal-binding</keyword>
<evidence type="ECO:0000256" key="5">
    <source>
        <dbReference type="ARBA" id="ARBA00022723"/>
    </source>
</evidence>
<evidence type="ECO:0000256" key="4">
    <source>
        <dbReference type="ARBA" id="ARBA00022705"/>
    </source>
</evidence>
<keyword evidence="9" id="KW-0234">DNA repair</keyword>
<dbReference type="SUPFAM" id="SSF55811">
    <property type="entry name" value="Nudix"/>
    <property type="match status" value="1"/>
</dbReference>
<evidence type="ECO:0000256" key="15">
    <source>
        <dbReference type="ARBA" id="ARBA00041979"/>
    </source>
</evidence>
<gene>
    <name evidence="19" type="ORF">NH26_06460</name>
</gene>
<dbReference type="GO" id="GO:0044716">
    <property type="term" value="F:8-oxo-GDP phosphatase activity"/>
    <property type="evidence" value="ECO:0007669"/>
    <property type="project" value="TreeGrafter"/>
</dbReference>
<dbReference type="Proteomes" id="UP000179797">
    <property type="component" value="Unassembled WGS sequence"/>
</dbReference>
<accession>A0A1S1YYF4</accession>
<dbReference type="InterPro" id="IPR015797">
    <property type="entry name" value="NUDIX_hydrolase-like_dom_sf"/>
</dbReference>
<dbReference type="InterPro" id="IPR047127">
    <property type="entry name" value="MutT-like"/>
</dbReference>
<evidence type="ECO:0000256" key="16">
    <source>
        <dbReference type="ARBA" id="ARBA00042798"/>
    </source>
</evidence>
<dbReference type="AlphaFoldDB" id="A0A1S1YYF4"/>
<dbReference type="PROSITE" id="PS00893">
    <property type="entry name" value="NUDIX_BOX"/>
    <property type="match status" value="1"/>
</dbReference>
<dbReference type="PANTHER" id="PTHR47707:SF1">
    <property type="entry name" value="NUDIX HYDROLASE FAMILY PROTEIN"/>
    <property type="match status" value="1"/>
</dbReference>
<evidence type="ECO:0000256" key="13">
    <source>
        <dbReference type="ARBA" id="ARBA00040794"/>
    </source>
</evidence>
<organism evidence="19 20">
    <name type="scientific">Flammeovirga pacifica</name>
    <dbReference type="NCBI Taxonomy" id="915059"/>
    <lineage>
        <taxon>Bacteria</taxon>
        <taxon>Pseudomonadati</taxon>
        <taxon>Bacteroidota</taxon>
        <taxon>Cytophagia</taxon>
        <taxon>Cytophagales</taxon>
        <taxon>Flammeovirgaceae</taxon>
        <taxon>Flammeovirga</taxon>
    </lineage>
</organism>
<dbReference type="GO" id="GO:0006260">
    <property type="term" value="P:DNA replication"/>
    <property type="evidence" value="ECO:0007669"/>
    <property type="project" value="UniProtKB-KW"/>
</dbReference>
<dbReference type="GO" id="GO:0046872">
    <property type="term" value="F:metal ion binding"/>
    <property type="evidence" value="ECO:0007669"/>
    <property type="project" value="UniProtKB-KW"/>
</dbReference>
<dbReference type="InterPro" id="IPR020476">
    <property type="entry name" value="Nudix_hydrolase"/>
</dbReference>
<dbReference type="PRINTS" id="PR00502">
    <property type="entry name" value="NUDIXFAMILY"/>
</dbReference>
<evidence type="ECO:0000256" key="17">
    <source>
        <dbReference type="RuleBase" id="RU003476"/>
    </source>
</evidence>
<keyword evidence="3" id="KW-0515">Mutator protein</keyword>
<comment type="catalytic activity">
    <reaction evidence="11">
        <text>8-oxo-GTP + H2O = 8-oxo-GMP + diphosphate + H(+)</text>
        <dbReference type="Rhea" id="RHEA:67616"/>
        <dbReference type="ChEBI" id="CHEBI:15377"/>
        <dbReference type="ChEBI" id="CHEBI:15378"/>
        <dbReference type="ChEBI" id="CHEBI:33019"/>
        <dbReference type="ChEBI" id="CHEBI:143553"/>
        <dbReference type="ChEBI" id="CHEBI:145694"/>
    </reaction>
</comment>
<name>A0A1S1YYF4_FLAPC</name>
<evidence type="ECO:0000256" key="14">
    <source>
        <dbReference type="ARBA" id="ARBA00041592"/>
    </source>
</evidence>
<evidence type="ECO:0000259" key="18">
    <source>
        <dbReference type="PROSITE" id="PS51462"/>
    </source>
</evidence>
<evidence type="ECO:0000256" key="7">
    <source>
        <dbReference type="ARBA" id="ARBA00022801"/>
    </source>
</evidence>
<evidence type="ECO:0000256" key="10">
    <source>
        <dbReference type="ARBA" id="ARBA00035861"/>
    </source>
</evidence>
<dbReference type="GO" id="GO:0008413">
    <property type="term" value="F:8-oxo-7,8-dihydroguanosine triphosphate pyrophosphatase activity"/>
    <property type="evidence" value="ECO:0007669"/>
    <property type="project" value="TreeGrafter"/>
</dbReference>
<keyword evidence="6" id="KW-0227">DNA damage</keyword>
<evidence type="ECO:0000256" key="3">
    <source>
        <dbReference type="ARBA" id="ARBA00022457"/>
    </source>
</evidence>
<proteinExistence type="inferred from homology"/>